<evidence type="ECO:0000256" key="1">
    <source>
        <dbReference type="SAM" id="Phobius"/>
    </source>
</evidence>
<name>A0A6G0QWV2_9STRA</name>
<keyword evidence="1" id="KW-0472">Membrane</keyword>
<gene>
    <name evidence="2" type="ORF">PF008_g21434</name>
</gene>
<keyword evidence="1" id="KW-1133">Transmembrane helix</keyword>
<accession>A0A6G0QWV2</accession>
<dbReference type="Proteomes" id="UP000486351">
    <property type="component" value="Unassembled WGS sequence"/>
</dbReference>
<feature type="transmembrane region" description="Helical" evidence="1">
    <location>
        <begin position="209"/>
        <end position="234"/>
    </location>
</feature>
<evidence type="ECO:0000313" key="3">
    <source>
        <dbReference type="Proteomes" id="UP000486351"/>
    </source>
</evidence>
<evidence type="ECO:0000313" key="2">
    <source>
        <dbReference type="EMBL" id="KAE9306567.1"/>
    </source>
</evidence>
<feature type="transmembrane region" description="Helical" evidence="1">
    <location>
        <begin position="20"/>
        <end position="38"/>
    </location>
</feature>
<keyword evidence="1" id="KW-0812">Transmembrane</keyword>
<proteinExistence type="predicted"/>
<comment type="caution">
    <text evidence="2">The sequence shown here is derived from an EMBL/GenBank/DDBJ whole genome shotgun (WGS) entry which is preliminary data.</text>
</comment>
<feature type="transmembrane region" description="Helical" evidence="1">
    <location>
        <begin position="100"/>
        <end position="129"/>
    </location>
</feature>
<organism evidence="2 3">
    <name type="scientific">Phytophthora fragariae</name>
    <dbReference type="NCBI Taxonomy" id="53985"/>
    <lineage>
        <taxon>Eukaryota</taxon>
        <taxon>Sar</taxon>
        <taxon>Stramenopiles</taxon>
        <taxon>Oomycota</taxon>
        <taxon>Peronosporomycetes</taxon>
        <taxon>Peronosporales</taxon>
        <taxon>Peronosporaceae</taxon>
        <taxon>Phytophthora</taxon>
    </lineage>
</organism>
<protein>
    <submittedName>
        <fullName evidence="2">Uncharacterized protein</fullName>
    </submittedName>
</protein>
<sequence length="987" mass="113375">MDRRKVDAALRAMRDRRNILAGGCATAVMAYLPPLLRIEIMRDFFQITGLFFSGMYGPVFEFIRRFRPSSWILVALKWLRNIYNIVALDASELLHYLSDIVAIVGTGFFLGGILLVHGLFIMVVVRYWWTMPRTADTVRHGHEATTWSMLATQNPRAAKLATLFITYCLTVYLPLTQLAYKVLVVTNKGSDGQGVKLTEFVQQFRDGPWWFLFPFEAVLILVTFSLSLPLLLIWSIRKNRPTGSIENEDITYNLDGDPVNFDDKVYTKLISTDPNQLDCPYRSLYAGFERNWSTYKVMQMVAKIVIALIVVSAGQSVEVGGTLISTFYCGVVILSQYSQPFVSPFDDKMEMLSKFTALTTAIGATAVDYAKKNNWLWNPDRALRFMGFVVVVHGTNLLVMVLATMMGLLGDESFQVRIKQILGRLSFSDTSRGVADAQAKDVIMKWNIENEAKHRVWQSFWRAILLEMATRDENAAEQDETQVRSTERLAQLEDAVIASGLIRIKAHCIGQECRYTAQLRQLARVALEGVDVFWNNPLGARDGHLDSVSCFGKMYIVPYPFHCVVVYDDADDEAVVRDICDENSTADSHMNIAELLSINFTPEILAKREMRQKLRVLSDTATKVNLPFSRTEKVFLWFKFRGWKRMWRWIYRPVFSIPGYYKFECKYTKGVIRVHTSCDPSGIWLRVVTSPAVVNAKQWIANLCAHNLVVSMKQQLQKVIKGKNVQRVKNQVLKLAQMEELDSPAHTTSTKRIMADGFNVTMEYADGQGTVLLGDDGDDQNIIHEIPVIGPRKTVMKADHIGLKPSMEESSKLHEIFDSTRAVWEAGLIKLRKQHQDYRRNLADVHDNQNAALSDGFWFYVYNNARLPRSKLEKYLRVRESNPLLRSLPDTHTEELDALYRQQKWVFRDPRTTCWYVFWDDVYACNSDMKFLDPQDFDPSEPTAICNQEPMNRNDLEEWLRKRNLLGKYRFFNRTLLDLLYAKLDKS</sequence>
<reference evidence="2 3" key="1">
    <citation type="submission" date="2018-09" db="EMBL/GenBank/DDBJ databases">
        <title>Genomic investigation of the strawberry pathogen Phytophthora fragariae indicates pathogenicity is determined by transcriptional variation in three key races.</title>
        <authorList>
            <person name="Adams T.M."/>
            <person name="Armitage A.D."/>
            <person name="Sobczyk M.K."/>
            <person name="Bates H.J."/>
            <person name="Dunwell J.M."/>
            <person name="Nellist C.F."/>
            <person name="Harrison R.J."/>
        </authorList>
    </citation>
    <scope>NUCLEOTIDE SEQUENCE [LARGE SCALE GENOMIC DNA]</scope>
    <source>
        <strain evidence="2 3">NOV-77</strain>
    </source>
</reference>
<dbReference type="AlphaFoldDB" id="A0A6G0QWV2"/>
<dbReference type="EMBL" id="QXFY01001923">
    <property type="protein sequence ID" value="KAE9306567.1"/>
    <property type="molecule type" value="Genomic_DNA"/>
</dbReference>
<feature type="transmembrane region" description="Helical" evidence="1">
    <location>
        <begin position="382"/>
        <end position="409"/>
    </location>
</feature>
<feature type="transmembrane region" description="Helical" evidence="1">
    <location>
        <begin position="157"/>
        <end position="175"/>
    </location>
</feature>